<organism evidence="1 2">
    <name type="scientific">Ancylostoma caninum</name>
    <name type="common">Dog hookworm</name>
    <dbReference type="NCBI Taxonomy" id="29170"/>
    <lineage>
        <taxon>Eukaryota</taxon>
        <taxon>Metazoa</taxon>
        <taxon>Ecdysozoa</taxon>
        <taxon>Nematoda</taxon>
        <taxon>Chromadorea</taxon>
        <taxon>Rhabditida</taxon>
        <taxon>Rhabditina</taxon>
        <taxon>Rhabditomorpha</taxon>
        <taxon>Strongyloidea</taxon>
        <taxon>Ancylostomatidae</taxon>
        <taxon>Ancylostomatinae</taxon>
        <taxon>Ancylostoma</taxon>
    </lineage>
</organism>
<proteinExistence type="predicted"/>
<comment type="caution">
    <text evidence="1">The sequence shown here is derived from an EMBL/GenBank/DDBJ whole genome shotgun (WGS) entry which is preliminary data.</text>
</comment>
<sequence length="100" mass="11264">MWVLAASTYAQPPTEVLPSVDKEITTASIPPKSGDYEDIDKKLVELKTSAPEEPAPVIEVIPRQWLGIFWSAQSRRFEPELRNIHVNLQRTSFLSSVAFP</sequence>
<evidence type="ECO:0000313" key="2">
    <source>
        <dbReference type="Proteomes" id="UP000252519"/>
    </source>
</evidence>
<name>A0A368GI46_ANCCA</name>
<accession>A0A368GI46</accession>
<dbReference type="AlphaFoldDB" id="A0A368GI46"/>
<dbReference type="EMBL" id="JOJR01000140">
    <property type="protein sequence ID" value="RCN44044.1"/>
    <property type="molecule type" value="Genomic_DNA"/>
</dbReference>
<dbReference type="Proteomes" id="UP000252519">
    <property type="component" value="Unassembled WGS sequence"/>
</dbReference>
<dbReference type="OrthoDB" id="5876636at2759"/>
<reference evidence="1 2" key="1">
    <citation type="submission" date="2014-10" db="EMBL/GenBank/DDBJ databases">
        <title>Draft genome of the hookworm Ancylostoma caninum.</title>
        <authorList>
            <person name="Mitreva M."/>
        </authorList>
    </citation>
    <scope>NUCLEOTIDE SEQUENCE [LARGE SCALE GENOMIC DNA]</scope>
    <source>
        <strain evidence="1 2">Baltimore</strain>
    </source>
</reference>
<gene>
    <name evidence="1" type="ORF">ANCCAN_09989</name>
</gene>
<protein>
    <submittedName>
        <fullName evidence="1">Uncharacterized protein</fullName>
    </submittedName>
</protein>
<evidence type="ECO:0000313" key="1">
    <source>
        <dbReference type="EMBL" id="RCN44044.1"/>
    </source>
</evidence>
<keyword evidence="2" id="KW-1185">Reference proteome</keyword>